<name>A0AAV3RSP2_LITER</name>
<evidence type="ECO:0000256" key="1">
    <source>
        <dbReference type="SAM" id="MobiDB-lite"/>
    </source>
</evidence>
<accession>A0AAV3RSP2</accession>
<protein>
    <submittedName>
        <fullName evidence="2">Uncharacterized protein</fullName>
    </submittedName>
</protein>
<sequence length="138" mass="15373">MDEEGISSVFEDRLNPSLYDERVYVREYPYARNMDIETRLESPATHHCDSTSSTSSSTNASDASSPSPQPSILDKGTLITASLTHVDVMLFNTSIKGMHLAFVCTFTFTLTHNLQALFVFSKITFLSLTFPLQLLLSL</sequence>
<evidence type="ECO:0000313" key="2">
    <source>
        <dbReference type="EMBL" id="GAA0184019.1"/>
    </source>
</evidence>
<evidence type="ECO:0000313" key="3">
    <source>
        <dbReference type="Proteomes" id="UP001454036"/>
    </source>
</evidence>
<feature type="compositionally biased region" description="Low complexity" evidence="1">
    <location>
        <begin position="50"/>
        <end position="66"/>
    </location>
</feature>
<reference evidence="2 3" key="1">
    <citation type="submission" date="2024-01" db="EMBL/GenBank/DDBJ databases">
        <title>The complete chloroplast genome sequence of Lithospermum erythrorhizon: insights into the phylogenetic relationship among Boraginaceae species and the maternal lineages of purple gromwells.</title>
        <authorList>
            <person name="Okada T."/>
            <person name="Watanabe K."/>
        </authorList>
    </citation>
    <scope>NUCLEOTIDE SEQUENCE [LARGE SCALE GENOMIC DNA]</scope>
</reference>
<dbReference type="Proteomes" id="UP001454036">
    <property type="component" value="Unassembled WGS sequence"/>
</dbReference>
<organism evidence="2 3">
    <name type="scientific">Lithospermum erythrorhizon</name>
    <name type="common">Purple gromwell</name>
    <name type="synonym">Lithospermum officinale var. erythrorhizon</name>
    <dbReference type="NCBI Taxonomy" id="34254"/>
    <lineage>
        <taxon>Eukaryota</taxon>
        <taxon>Viridiplantae</taxon>
        <taxon>Streptophyta</taxon>
        <taxon>Embryophyta</taxon>
        <taxon>Tracheophyta</taxon>
        <taxon>Spermatophyta</taxon>
        <taxon>Magnoliopsida</taxon>
        <taxon>eudicotyledons</taxon>
        <taxon>Gunneridae</taxon>
        <taxon>Pentapetalae</taxon>
        <taxon>asterids</taxon>
        <taxon>lamiids</taxon>
        <taxon>Boraginales</taxon>
        <taxon>Boraginaceae</taxon>
        <taxon>Boraginoideae</taxon>
        <taxon>Lithospermeae</taxon>
        <taxon>Lithospermum</taxon>
    </lineage>
</organism>
<proteinExistence type="predicted"/>
<dbReference type="AlphaFoldDB" id="A0AAV3RSP2"/>
<comment type="caution">
    <text evidence="2">The sequence shown here is derived from an EMBL/GenBank/DDBJ whole genome shotgun (WGS) entry which is preliminary data.</text>
</comment>
<feature type="region of interest" description="Disordered" evidence="1">
    <location>
        <begin position="41"/>
        <end position="72"/>
    </location>
</feature>
<keyword evidence="3" id="KW-1185">Reference proteome</keyword>
<dbReference type="EMBL" id="BAABME010011604">
    <property type="protein sequence ID" value="GAA0184019.1"/>
    <property type="molecule type" value="Genomic_DNA"/>
</dbReference>
<gene>
    <name evidence="2" type="ORF">LIER_31333</name>
</gene>